<feature type="domain" description="HpcH/HpaI aldolase/citrate lyase" evidence="4">
    <location>
        <begin position="18"/>
        <end position="242"/>
    </location>
</feature>
<dbReference type="Proteomes" id="UP000255165">
    <property type="component" value="Unassembled WGS sequence"/>
</dbReference>
<name>A0A370NWJ5_9BURK</name>
<keyword evidence="2" id="KW-0479">Metal-binding</keyword>
<dbReference type="GO" id="GO:0046872">
    <property type="term" value="F:metal ion binding"/>
    <property type="evidence" value="ECO:0007669"/>
    <property type="project" value="UniProtKB-KW"/>
</dbReference>
<accession>A0A370NWJ5</accession>
<dbReference type="Gene3D" id="3.20.20.60">
    <property type="entry name" value="Phosphoenolpyruvate-binding domains"/>
    <property type="match status" value="1"/>
</dbReference>
<sequence length="258" mass="27011">MRSLKARLSDPDARPVHGLFCSTPAALTVELVAAAGYDFVVIDLEHTLIDGAQLNAMLLAARASSIAALVRVGAPHQVAPALDAGAEGIVFPRIGGVTQAQLAARLCHYAQHPQLPGERGLNATWHSAFGRDDLAAATAAASADTLVVAMIEDGAALNALDDIAAVPGIDVLLEGAADLSQSLGVPWQTRHPLVQDAVARIAAAASRHRKHFCALPRTPEDAAQRRRQGARMLVLGDDRGIARRAMAAHLHSHSQSST</sequence>
<dbReference type="EMBL" id="QKWJ01000012">
    <property type="protein sequence ID" value="RDK09963.1"/>
    <property type="molecule type" value="Genomic_DNA"/>
</dbReference>
<evidence type="ECO:0000313" key="5">
    <source>
        <dbReference type="EMBL" id="RDK09963.1"/>
    </source>
</evidence>
<dbReference type="InterPro" id="IPR040442">
    <property type="entry name" value="Pyrv_kinase-like_dom_sf"/>
</dbReference>
<organism evidence="5 6">
    <name type="scientific">Cupriavidus lacunae</name>
    <dbReference type="NCBI Taxonomy" id="2666307"/>
    <lineage>
        <taxon>Bacteria</taxon>
        <taxon>Pseudomonadati</taxon>
        <taxon>Pseudomonadota</taxon>
        <taxon>Betaproteobacteria</taxon>
        <taxon>Burkholderiales</taxon>
        <taxon>Burkholderiaceae</taxon>
        <taxon>Cupriavidus</taxon>
    </lineage>
</organism>
<protein>
    <submittedName>
        <fullName evidence="5">Siderophore biosynthesis protein SbnG</fullName>
    </submittedName>
</protein>
<dbReference type="RefSeq" id="WP_115015862.1">
    <property type="nucleotide sequence ID" value="NZ_QKWJ01000012.1"/>
</dbReference>
<keyword evidence="3" id="KW-0456">Lyase</keyword>
<dbReference type="PANTHER" id="PTHR30502:SF0">
    <property type="entry name" value="PHOSPHOENOLPYRUVATE CARBOXYLASE FAMILY PROTEIN"/>
    <property type="match status" value="1"/>
</dbReference>
<dbReference type="PANTHER" id="PTHR30502">
    <property type="entry name" value="2-KETO-3-DEOXY-L-RHAMNONATE ALDOLASE"/>
    <property type="match status" value="1"/>
</dbReference>
<dbReference type="InterPro" id="IPR050251">
    <property type="entry name" value="HpcH-HpaI_aldolase"/>
</dbReference>
<gene>
    <name evidence="5" type="ORF">DN412_12690</name>
</gene>
<proteinExistence type="inferred from homology"/>
<evidence type="ECO:0000256" key="1">
    <source>
        <dbReference type="ARBA" id="ARBA00005568"/>
    </source>
</evidence>
<evidence type="ECO:0000256" key="3">
    <source>
        <dbReference type="ARBA" id="ARBA00023239"/>
    </source>
</evidence>
<dbReference type="Pfam" id="PF03328">
    <property type="entry name" value="HpcH_HpaI"/>
    <property type="match status" value="1"/>
</dbReference>
<evidence type="ECO:0000313" key="6">
    <source>
        <dbReference type="Proteomes" id="UP000255165"/>
    </source>
</evidence>
<evidence type="ECO:0000256" key="2">
    <source>
        <dbReference type="ARBA" id="ARBA00022723"/>
    </source>
</evidence>
<comment type="caution">
    <text evidence="5">The sequence shown here is derived from an EMBL/GenBank/DDBJ whole genome shotgun (WGS) entry which is preliminary data.</text>
</comment>
<evidence type="ECO:0000259" key="4">
    <source>
        <dbReference type="Pfam" id="PF03328"/>
    </source>
</evidence>
<dbReference type="AlphaFoldDB" id="A0A370NWJ5"/>
<dbReference type="SUPFAM" id="SSF51621">
    <property type="entry name" value="Phosphoenolpyruvate/pyruvate domain"/>
    <property type="match status" value="1"/>
</dbReference>
<comment type="similarity">
    <text evidence="1">Belongs to the HpcH/HpaI aldolase family.</text>
</comment>
<reference evidence="6" key="1">
    <citation type="submission" date="2018-06" db="EMBL/GenBank/DDBJ databases">
        <authorList>
            <person name="Feng T."/>
            <person name="Jeon C.O."/>
        </authorList>
    </citation>
    <scope>NUCLEOTIDE SEQUENCE [LARGE SCALE GENOMIC DNA]</scope>
    <source>
        <strain evidence="6">S23</strain>
    </source>
</reference>
<keyword evidence="6" id="KW-1185">Reference proteome</keyword>
<dbReference type="InterPro" id="IPR015813">
    <property type="entry name" value="Pyrv/PenolPyrv_kinase-like_dom"/>
</dbReference>
<dbReference type="GO" id="GO:0005737">
    <property type="term" value="C:cytoplasm"/>
    <property type="evidence" value="ECO:0007669"/>
    <property type="project" value="TreeGrafter"/>
</dbReference>
<dbReference type="InterPro" id="IPR005000">
    <property type="entry name" value="Aldolase/citrate-lyase_domain"/>
</dbReference>
<dbReference type="GO" id="GO:0016832">
    <property type="term" value="F:aldehyde-lyase activity"/>
    <property type="evidence" value="ECO:0007669"/>
    <property type="project" value="TreeGrafter"/>
</dbReference>